<dbReference type="Pfam" id="PF00732">
    <property type="entry name" value="GMC_oxred_N"/>
    <property type="match status" value="1"/>
</dbReference>
<dbReference type="PANTHER" id="PTHR11552">
    <property type="entry name" value="GLUCOSE-METHANOL-CHOLINE GMC OXIDOREDUCTASE"/>
    <property type="match status" value="1"/>
</dbReference>
<evidence type="ECO:0000256" key="3">
    <source>
        <dbReference type="ARBA" id="ARBA00022630"/>
    </source>
</evidence>
<dbReference type="InterPro" id="IPR027424">
    <property type="entry name" value="Glucose_Oxidase_domain_2"/>
</dbReference>
<evidence type="ECO:0000313" key="10">
    <source>
        <dbReference type="EMBL" id="KAF2125529.1"/>
    </source>
</evidence>
<keyword evidence="11" id="KW-1185">Reference proteome</keyword>
<feature type="domain" description="Glucose-methanol-choline oxidoreductase N-terminal" evidence="8">
    <location>
        <begin position="98"/>
        <end position="121"/>
    </location>
</feature>
<evidence type="ECO:0000256" key="1">
    <source>
        <dbReference type="ARBA" id="ARBA00001974"/>
    </source>
</evidence>
<evidence type="ECO:0000256" key="4">
    <source>
        <dbReference type="ARBA" id="ARBA00022827"/>
    </source>
</evidence>
<keyword evidence="3 6" id="KW-0285">Flavoprotein</keyword>
<evidence type="ECO:0000256" key="2">
    <source>
        <dbReference type="ARBA" id="ARBA00010790"/>
    </source>
</evidence>
<dbReference type="Proteomes" id="UP000799771">
    <property type="component" value="Unassembled WGS sequence"/>
</dbReference>
<dbReference type="Gene3D" id="4.10.450.10">
    <property type="entry name" value="Glucose Oxidase, domain 2"/>
    <property type="match status" value="1"/>
</dbReference>
<organism evidence="10 11">
    <name type="scientific">Dothidotthia symphoricarpi CBS 119687</name>
    <dbReference type="NCBI Taxonomy" id="1392245"/>
    <lineage>
        <taxon>Eukaryota</taxon>
        <taxon>Fungi</taxon>
        <taxon>Dikarya</taxon>
        <taxon>Ascomycota</taxon>
        <taxon>Pezizomycotina</taxon>
        <taxon>Dothideomycetes</taxon>
        <taxon>Pleosporomycetidae</taxon>
        <taxon>Pleosporales</taxon>
        <taxon>Dothidotthiaceae</taxon>
        <taxon>Dothidotthia</taxon>
    </lineage>
</organism>
<keyword evidence="7" id="KW-0732">Signal</keyword>
<dbReference type="InterPro" id="IPR007867">
    <property type="entry name" value="GMC_OxRtase_C"/>
</dbReference>
<dbReference type="SUPFAM" id="SSF51905">
    <property type="entry name" value="FAD/NAD(P)-binding domain"/>
    <property type="match status" value="1"/>
</dbReference>
<evidence type="ECO:0000259" key="8">
    <source>
        <dbReference type="PROSITE" id="PS00623"/>
    </source>
</evidence>
<dbReference type="PROSITE" id="PS00624">
    <property type="entry name" value="GMC_OXRED_2"/>
    <property type="match status" value="1"/>
</dbReference>
<feature type="chain" id="PRO_5025447288" evidence="7">
    <location>
        <begin position="17"/>
        <end position="931"/>
    </location>
</feature>
<feature type="signal peptide" evidence="7">
    <location>
        <begin position="1"/>
        <end position="16"/>
    </location>
</feature>
<evidence type="ECO:0000256" key="7">
    <source>
        <dbReference type="SAM" id="SignalP"/>
    </source>
</evidence>
<evidence type="ECO:0000259" key="9">
    <source>
        <dbReference type="PROSITE" id="PS00624"/>
    </source>
</evidence>
<dbReference type="InterPro" id="IPR036188">
    <property type="entry name" value="FAD/NAD-bd_sf"/>
</dbReference>
<comment type="similarity">
    <text evidence="2 6">Belongs to the GMC oxidoreductase family.</text>
</comment>
<dbReference type="Pfam" id="PF05199">
    <property type="entry name" value="GMC_oxred_C"/>
    <property type="match status" value="1"/>
</dbReference>
<accession>A0A6A6A0Z8</accession>
<keyword evidence="4 6" id="KW-0274">FAD</keyword>
<evidence type="ECO:0000256" key="5">
    <source>
        <dbReference type="ARBA" id="ARBA00023002"/>
    </source>
</evidence>
<feature type="domain" description="Glucose-methanol-choline oxidoreductase N-terminal" evidence="9">
    <location>
        <begin position="294"/>
        <end position="308"/>
    </location>
</feature>
<sequence>MFTLITLLGATQLARASSAPKSYDYVIVGGGPAGLLMANRLSSNPDTTVAVIEAGDSAYNNSNVSSITEYGAGLNTQVDWGYVSVPQISNRTLLYHQGKALGGTTTINGMTYLRAEKTQIDAWEELGNEGWNWNSMWPFYLDHEAFQKPSKEQQEKGATYDEELHGFNGDVGVGFTPYLMGQGVFDILKKTSQALDYPFNADPNGGSMRGTSLWPMTLNTTTKTREDAATALYYPIAKERPNLHVYLSTIATRLVWDKSLSANTGLVASGVEVITPRNKTETLRAKKEVIISSGSIRSPALLEHSGVGNPAVLGPLGIEQVISLHTVGANLQDQPQSAIMYTSSTNWTGYPTFVSYLTASDLFGDDLPILRAELNANISAYASTIITDYAPNTTTPEVQERLLKHQIDLLFDPNSTIPLTELLWAPTENAIVVVFWNLLPFSRGSVHITSPDPTIPPAIDPRFLQLPIDTYVQAATAIRVREFFATAPLSTHVGVELEPGFETIPASAGWRDSTWKEWITQKYSTNLHPISTCAMMSKVLGGVVDAKGRVYGTSNVRVVDASVMPTQVSGHLTAILFATAHLFGHTLHQWGQSTTSFGTQSQHDFEMSSLMTIPRELRDQICTYALLAQTNEPPLLEKDFYELIKGRTIYAQPKMFSWTDVVLYQLEGNISNASSLLRVNHQLHAETLENLKFIPEARTYDLDVVILDEVLPLPTWLRVPALTSSIDVLNATFRISGNFTTMGGRRGHAYSQLGVYNGWRVGDGGPPAMTWQIYSLLGRFIRVGPTGERATDKEHKHVIVKTLCIDVKSPPSVDPSRFGKPKSGRGCNWDEEPEHVLDPQYLVDFLVEQIDWLLSGDHGHEWFSYGMILYEHVDEIIVSQDNKHMRTWDVATHLKHVDGFDERYFSAERVKEYKRKTWQWRKARGLRVLDG</sequence>
<reference evidence="10" key="1">
    <citation type="journal article" date="2020" name="Stud. Mycol.">
        <title>101 Dothideomycetes genomes: a test case for predicting lifestyles and emergence of pathogens.</title>
        <authorList>
            <person name="Haridas S."/>
            <person name="Albert R."/>
            <person name="Binder M."/>
            <person name="Bloem J."/>
            <person name="Labutti K."/>
            <person name="Salamov A."/>
            <person name="Andreopoulos B."/>
            <person name="Baker S."/>
            <person name="Barry K."/>
            <person name="Bills G."/>
            <person name="Bluhm B."/>
            <person name="Cannon C."/>
            <person name="Castanera R."/>
            <person name="Culley D."/>
            <person name="Daum C."/>
            <person name="Ezra D."/>
            <person name="Gonzalez J."/>
            <person name="Henrissat B."/>
            <person name="Kuo A."/>
            <person name="Liang C."/>
            <person name="Lipzen A."/>
            <person name="Lutzoni F."/>
            <person name="Magnuson J."/>
            <person name="Mondo S."/>
            <person name="Nolan M."/>
            <person name="Ohm R."/>
            <person name="Pangilinan J."/>
            <person name="Park H.-J."/>
            <person name="Ramirez L."/>
            <person name="Alfaro M."/>
            <person name="Sun H."/>
            <person name="Tritt A."/>
            <person name="Yoshinaga Y."/>
            <person name="Zwiers L.-H."/>
            <person name="Turgeon B."/>
            <person name="Goodwin S."/>
            <person name="Spatafora J."/>
            <person name="Crous P."/>
            <person name="Grigoriev I."/>
        </authorList>
    </citation>
    <scope>NUCLEOTIDE SEQUENCE</scope>
    <source>
        <strain evidence="10">CBS 119687</strain>
    </source>
</reference>
<dbReference type="EMBL" id="ML977516">
    <property type="protein sequence ID" value="KAF2125529.1"/>
    <property type="molecule type" value="Genomic_DNA"/>
</dbReference>
<dbReference type="SUPFAM" id="SSF54373">
    <property type="entry name" value="FAD-linked reductases, C-terminal domain"/>
    <property type="match status" value="1"/>
</dbReference>
<dbReference type="GeneID" id="54413523"/>
<dbReference type="InterPro" id="IPR000172">
    <property type="entry name" value="GMC_OxRdtase_N"/>
</dbReference>
<dbReference type="Gene3D" id="3.30.560.10">
    <property type="entry name" value="Glucose Oxidase, domain 3"/>
    <property type="match status" value="1"/>
</dbReference>
<dbReference type="GO" id="GO:0050660">
    <property type="term" value="F:flavin adenine dinucleotide binding"/>
    <property type="evidence" value="ECO:0007669"/>
    <property type="project" value="InterPro"/>
</dbReference>
<dbReference type="AlphaFoldDB" id="A0A6A6A0Z8"/>
<dbReference type="RefSeq" id="XP_033519921.1">
    <property type="nucleotide sequence ID" value="XM_033673091.1"/>
</dbReference>
<dbReference type="PANTHER" id="PTHR11552:SF201">
    <property type="entry name" value="GLUCOSE-METHANOL-CHOLINE OXIDOREDUCTASE N-TERMINAL DOMAIN-CONTAINING PROTEIN"/>
    <property type="match status" value="1"/>
</dbReference>
<proteinExistence type="inferred from homology"/>
<comment type="cofactor">
    <cofactor evidence="1">
        <name>FAD</name>
        <dbReference type="ChEBI" id="CHEBI:57692"/>
    </cofactor>
</comment>
<dbReference type="InterPro" id="IPR012132">
    <property type="entry name" value="GMC_OxRdtase"/>
</dbReference>
<name>A0A6A6A0Z8_9PLEO</name>
<evidence type="ECO:0000313" key="11">
    <source>
        <dbReference type="Proteomes" id="UP000799771"/>
    </source>
</evidence>
<dbReference type="GO" id="GO:0016614">
    <property type="term" value="F:oxidoreductase activity, acting on CH-OH group of donors"/>
    <property type="evidence" value="ECO:0007669"/>
    <property type="project" value="InterPro"/>
</dbReference>
<dbReference type="Gene3D" id="3.50.50.60">
    <property type="entry name" value="FAD/NAD(P)-binding domain"/>
    <property type="match status" value="1"/>
</dbReference>
<gene>
    <name evidence="10" type="ORF">P153DRAFT_434560</name>
</gene>
<dbReference type="OrthoDB" id="269227at2759"/>
<keyword evidence="5" id="KW-0560">Oxidoreductase</keyword>
<protein>
    <submittedName>
        <fullName evidence="10">GMC oxidoreductase</fullName>
    </submittedName>
</protein>
<dbReference type="PROSITE" id="PS00623">
    <property type="entry name" value="GMC_OXRED_1"/>
    <property type="match status" value="1"/>
</dbReference>
<evidence type="ECO:0000256" key="6">
    <source>
        <dbReference type="RuleBase" id="RU003968"/>
    </source>
</evidence>